<gene>
    <name evidence="1" type="ORF">H257_15359</name>
</gene>
<dbReference type="VEuPathDB" id="FungiDB:H257_15359"/>
<dbReference type="EMBL" id="KI913182">
    <property type="protein sequence ID" value="ETV68797.1"/>
    <property type="molecule type" value="Genomic_DNA"/>
</dbReference>
<evidence type="ECO:0000313" key="1">
    <source>
        <dbReference type="EMBL" id="ETV68797.1"/>
    </source>
</evidence>
<name>W4FMP9_APHAT</name>
<sequence>MMYREWWIMSRLLMTCSLRQFKRFDGLEHDKVPVRSAQARQDDDIDPVEHRMALGGGHLRTDERERLEGEAEAVRLAECLADQSITHETCLPHEPPLRQCQRTVQPHDFVHQVAVLGPAEHRYCEGMRQKEARATDDDGNACMYDEQSVQASSRFVHRACM</sequence>
<dbReference type="GeneID" id="20817355"/>
<accession>W4FMP9</accession>
<dbReference type="RefSeq" id="XP_009841751.1">
    <property type="nucleotide sequence ID" value="XM_009843449.1"/>
</dbReference>
<organism evidence="1">
    <name type="scientific">Aphanomyces astaci</name>
    <name type="common">Crayfish plague agent</name>
    <dbReference type="NCBI Taxonomy" id="112090"/>
    <lineage>
        <taxon>Eukaryota</taxon>
        <taxon>Sar</taxon>
        <taxon>Stramenopiles</taxon>
        <taxon>Oomycota</taxon>
        <taxon>Saprolegniomycetes</taxon>
        <taxon>Saprolegniales</taxon>
        <taxon>Verrucalvaceae</taxon>
        <taxon>Aphanomyces</taxon>
    </lineage>
</organism>
<reference evidence="1" key="1">
    <citation type="submission" date="2013-12" db="EMBL/GenBank/DDBJ databases">
        <title>The Genome Sequence of Aphanomyces astaci APO3.</title>
        <authorList>
            <consortium name="The Broad Institute Genomics Platform"/>
            <person name="Russ C."/>
            <person name="Tyler B."/>
            <person name="van West P."/>
            <person name="Dieguez-Uribeondo J."/>
            <person name="Young S.K."/>
            <person name="Zeng Q."/>
            <person name="Gargeya S."/>
            <person name="Fitzgerald M."/>
            <person name="Abouelleil A."/>
            <person name="Alvarado L."/>
            <person name="Chapman S.B."/>
            <person name="Gainer-Dewar J."/>
            <person name="Goldberg J."/>
            <person name="Griggs A."/>
            <person name="Gujja S."/>
            <person name="Hansen M."/>
            <person name="Howarth C."/>
            <person name="Imamovic A."/>
            <person name="Ireland A."/>
            <person name="Larimer J."/>
            <person name="McCowan C."/>
            <person name="Murphy C."/>
            <person name="Pearson M."/>
            <person name="Poon T.W."/>
            <person name="Priest M."/>
            <person name="Roberts A."/>
            <person name="Saif S."/>
            <person name="Shea T."/>
            <person name="Sykes S."/>
            <person name="Wortman J."/>
            <person name="Nusbaum C."/>
            <person name="Birren B."/>
        </authorList>
    </citation>
    <scope>NUCLEOTIDE SEQUENCE [LARGE SCALE GENOMIC DNA]</scope>
    <source>
        <strain evidence="1">APO3</strain>
    </source>
</reference>
<protein>
    <submittedName>
        <fullName evidence="1">Uncharacterized protein</fullName>
    </submittedName>
</protein>
<proteinExistence type="predicted"/>
<dbReference type="AlphaFoldDB" id="W4FMP9"/>